<dbReference type="PANTHER" id="PTHR34584:SF1">
    <property type="entry name" value="NA(+)_H(+) ANTIPORTER SUBUNIT E1"/>
    <property type="match status" value="1"/>
</dbReference>
<proteinExistence type="inferred from homology"/>
<keyword evidence="9" id="KW-1185">Reference proteome</keyword>
<dbReference type="Proteomes" id="UP000321248">
    <property type="component" value="Unassembled WGS sequence"/>
</dbReference>
<dbReference type="GO" id="GO:0005886">
    <property type="term" value="C:plasma membrane"/>
    <property type="evidence" value="ECO:0007669"/>
    <property type="project" value="UniProtKB-SubCell"/>
</dbReference>
<organism evidence="8 9">
    <name type="scientific">Alkalisalibacterium limincola</name>
    <dbReference type="NCBI Taxonomy" id="2699169"/>
    <lineage>
        <taxon>Bacteria</taxon>
        <taxon>Pseudomonadati</taxon>
        <taxon>Pseudomonadota</taxon>
        <taxon>Gammaproteobacteria</taxon>
        <taxon>Lysobacterales</taxon>
        <taxon>Lysobacteraceae</taxon>
        <taxon>Alkalisalibacterium</taxon>
    </lineage>
</organism>
<sequence length="193" mass="20721">MTGHAKSTTKEPREGAKAAHPPGAARWAWAWRTSVVLFALWLLLSGPDAWIVGLGVALSGGLAGALLAPGEPFPWRPWRLPGFFGFFLKESLLGGLDVARRAFARRVDVEPCFAHYPLALPPGAPRTLMVSLVSLLPGTLSADLDPETDRLLVHALAPAAFDTLAELEQRIARLFGLQVASGKSEPWPVEDTA</sequence>
<evidence type="ECO:0000256" key="6">
    <source>
        <dbReference type="ARBA" id="ARBA00023136"/>
    </source>
</evidence>
<feature type="region of interest" description="Disordered" evidence="7">
    <location>
        <begin position="1"/>
        <end position="20"/>
    </location>
</feature>
<evidence type="ECO:0000313" key="9">
    <source>
        <dbReference type="Proteomes" id="UP000321248"/>
    </source>
</evidence>
<dbReference type="OrthoDB" id="9807187at2"/>
<keyword evidence="3" id="KW-1003">Cell membrane</keyword>
<comment type="subcellular location">
    <subcellularLocation>
        <location evidence="1">Cell membrane</location>
        <topology evidence="1">Multi-pass membrane protein</topology>
    </subcellularLocation>
</comment>
<keyword evidence="5" id="KW-1133">Transmembrane helix</keyword>
<feature type="compositionally biased region" description="Basic and acidic residues" evidence="7">
    <location>
        <begin position="8"/>
        <end position="17"/>
    </location>
</feature>
<name>A0A5C8L0V5_9GAMM</name>
<evidence type="ECO:0000256" key="7">
    <source>
        <dbReference type="SAM" id="MobiDB-lite"/>
    </source>
</evidence>
<dbReference type="RefSeq" id="WP_147890456.1">
    <property type="nucleotide sequence ID" value="NZ_VRTS01000001.1"/>
</dbReference>
<dbReference type="GO" id="GO:0008324">
    <property type="term" value="F:monoatomic cation transmembrane transporter activity"/>
    <property type="evidence" value="ECO:0007669"/>
    <property type="project" value="InterPro"/>
</dbReference>
<evidence type="ECO:0000313" key="8">
    <source>
        <dbReference type="EMBL" id="TXK65783.1"/>
    </source>
</evidence>
<evidence type="ECO:0000256" key="3">
    <source>
        <dbReference type="ARBA" id="ARBA00022475"/>
    </source>
</evidence>
<evidence type="ECO:0000256" key="5">
    <source>
        <dbReference type="ARBA" id="ARBA00022989"/>
    </source>
</evidence>
<accession>A0A5C8L0V5</accession>
<dbReference type="AlphaFoldDB" id="A0A5C8L0V5"/>
<reference evidence="8 9" key="1">
    <citation type="submission" date="2019-08" db="EMBL/GenBank/DDBJ databases">
        <authorList>
            <person name="Karlyshev A.V."/>
        </authorList>
    </citation>
    <scope>NUCLEOTIDE SEQUENCE [LARGE SCALE GENOMIC DNA]</scope>
    <source>
        <strain evidence="8 9">Alg18-2.2</strain>
    </source>
</reference>
<dbReference type="PANTHER" id="PTHR34584">
    <property type="entry name" value="NA(+)/H(+) ANTIPORTER SUBUNIT E1"/>
    <property type="match status" value="1"/>
</dbReference>
<dbReference type="Pfam" id="PF01899">
    <property type="entry name" value="MNHE"/>
    <property type="match status" value="1"/>
</dbReference>
<evidence type="ECO:0000256" key="1">
    <source>
        <dbReference type="ARBA" id="ARBA00004651"/>
    </source>
</evidence>
<evidence type="ECO:0000256" key="2">
    <source>
        <dbReference type="ARBA" id="ARBA00006228"/>
    </source>
</evidence>
<gene>
    <name evidence="8" type="ORF">FU658_01355</name>
</gene>
<keyword evidence="4" id="KW-0812">Transmembrane</keyword>
<comment type="caution">
    <text evidence="8">The sequence shown here is derived from an EMBL/GenBank/DDBJ whole genome shotgun (WGS) entry which is preliminary data.</text>
</comment>
<dbReference type="EMBL" id="VRTS01000001">
    <property type="protein sequence ID" value="TXK65783.1"/>
    <property type="molecule type" value="Genomic_DNA"/>
</dbReference>
<evidence type="ECO:0000256" key="4">
    <source>
        <dbReference type="ARBA" id="ARBA00022692"/>
    </source>
</evidence>
<keyword evidence="6" id="KW-0472">Membrane</keyword>
<dbReference type="InterPro" id="IPR002758">
    <property type="entry name" value="Cation_antiport_E"/>
</dbReference>
<comment type="similarity">
    <text evidence="2">Belongs to the CPA3 antiporters (TC 2.A.63) subunit E family.</text>
</comment>
<protein>
    <submittedName>
        <fullName evidence="8">Cation transporter</fullName>
    </submittedName>
</protein>